<keyword evidence="5" id="KW-0539">Nucleus</keyword>
<dbReference type="InterPro" id="IPR036576">
    <property type="entry name" value="WRKY_dom_sf"/>
</dbReference>
<dbReference type="GO" id="GO:0043565">
    <property type="term" value="F:sequence-specific DNA binding"/>
    <property type="evidence" value="ECO:0007669"/>
    <property type="project" value="InterPro"/>
</dbReference>
<dbReference type="AlphaFoldDB" id="A0A371HLA7"/>
<dbReference type="PANTHER" id="PTHR31429:SF81">
    <property type="entry name" value="TRANSCRIPTION FACTOR WRKY FAMILY-RELATED"/>
    <property type="match status" value="1"/>
</dbReference>
<keyword evidence="4" id="KW-0804">Transcription</keyword>
<comment type="subcellular location">
    <subcellularLocation>
        <location evidence="1">Nucleus</location>
    </subcellularLocation>
</comment>
<dbReference type="InterPro" id="IPR044810">
    <property type="entry name" value="WRKY_plant"/>
</dbReference>
<protein>
    <submittedName>
        <fullName evidence="8">WRKY transcription factor 42</fullName>
    </submittedName>
</protein>
<evidence type="ECO:0000259" key="7">
    <source>
        <dbReference type="PROSITE" id="PS50811"/>
    </source>
</evidence>
<gene>
    <name evidence="8" type="primary">WRKY42</name>
    <name evidence="8" type="ORF">CR513_12858</name>
</gene>
<dbReference type="OrthoDB" id="2020995at2759"/>
<name>A0A371HLA7_MUCPR</name>
<dbReference type="Gene3D" id="2.20.25.80">
    <property type="entry name" value="WRKY domain"/>
    <property type="match status" value="1"/>
</dbReference>
<dbReference type="InterPro" id="IPR003657">
    <property type="entry name" value="WRKY_dom"/>
</dbReference>
<evidence type="ECO:0000313" key="9">
    <source>
        <dbReference type="Proteomes" id="UP000257109"/>
    </source>
</evidence>
<feature type="non-terminal residue" evidence="8">
    <location>
        <position position="1"/>
    </location>
</feature>
<evidence type="ECO:0000256" key="5">
    <source>
        <dbReference type="ARBA" id="ARBA00023242"/>
    </source>
</evidence>
<evidence type="ECO:0000256" key="1">
    <source>
        <dbReference type="ARBA" id="ARBA00004123"/>
    </source>
</evidence>
<feature type="domain" description="WRKY" evidence="7">
    <location>
        <begin position="168"/>
        <end position="234"/>
    </location>
</feature>
<evidence type="ECO:0000256" key="4">
    <source>
        <dbReference type="ARBA" id="ARBA00023163"/>
    </source>
</evidence>
<evidence type="ECO:0000256" key="2">
    <source>
        <dbReference type="ARBA" id="ARBA00023015"/>
    </source>
</evidence>
<dbReference type="EMBL" id="QJKJ01002280">
    <property type="protein sequence ID" value="RDY03540.1"/>
    <property type="molecule type" value="Genomic_DNA"/>
</dbReference>
<dbReference type="GO" id="GO:0005634">
    <property type="term" value="C:nucleus"/>
    <property type="evidence" value="ECO:0007669"/>
    <property type="project" value="UniProtKB-SubCell"/>
</dbReference>
<evidence type="ECO:0000256" key="3">
    <source>
        <dbReference type="ARBA" id="ARBA00023125"/>
    </source>
</evidence>
<keyword evidence="3" id="KW-0238">DNA-binding</keyword>
<proteinExistence type="predicted"/>
<feature type="compositionally biased region" description="Basic and acidic residues" evidence="6">
    <location>
        <begin position="75"/>
        <end position="89"/>
    </location>
</feature>
<keyword evidence="2" id="KW-0805">Transcription regulation</keyword>
<accession>A0A371HLA7</accession>
<organism evidence="8 9">
    <name type="scientific">Mucuna pruriens</name>
    <name type="common">Velvet bean</name>
    <name type="synonym">Dolichos pruriens</name>
    <dbReference type="NCBI Taxonomy" id="157652"/>
    <lineage>
        <taxon>Eukaryota</taxon>
        <taxon>Viridiplantae</taxon>
        <taxon>Streptophyta</taxon>
        <taxon>Embryophyta</taxon>
        <taxon>Tracheophyta</taxon>
        <taxon>Spermatophyta</taxon>
        <taxon>Magnoliopsida</taxon>
        <taxon>eudicotyledons</taxon>
        <taxon>Gunneridae</taxon>
        <taxon>Pentapetalae</taxon>
        <taxon>rosids</taxon>
        <taxon>fabids</taxon>
        <taxon>Fabales</taxon>
        <taxon>Fabaceae</taxon>
        <taxon>Papilionoideae</taxon>
        <taxon>50 kb inversion clade</taxon>
        <taxon>NPAAA clade</taxon>
        <taxon>indigoferoid/millettioid clade</taxon>
        <taxon>Phaseoleae</taxon>
        <taxon>Mucuna</taxon>
    </lineage>
</organism>
<feature type="region of interest" description="Disordered" evidence="6">
    <location>
        <begin position="66"/>
        <end position="94"/>
    </location>
</feature>
<dbReference type="FunFam" id="2.20.25.80:FF:000002">
    <property type="entry name" value="probable WRKY transcription factor 31"/>
    <property type="match status" value="1"/>
</dbReference>
<reference evidence="8" key="1">
    <citation type="submission" date="2018-05" db="EMBL/GenBank/DDBJ databases">
        <title>Draft genome of Mucuna pruriens seed.</title>
        <authorList>
            <person name="Nnadi N.E."/>
            <person name="Vos R."/>
            <person name="Hasami M.H."/>
            <person name="Devisetty U.K."/>
            <person name="Aguiy J.C."/>
        </authorList>
    </citation>
    <scope>NUCLEOTIDE SEQUENCE [LARGE SCALE GENOMIC DNA]</scope>
    <source>
        <strain evidence="8">JCA_2017</strain>
    </source>
</reference>
<dbReference type="GO" id="GO:0003700">
    <property type="term" value="F:DNA-binding transcription factor activity"/>
    <property type="evidence" value="ECO:0007669"/>
    <property type="project" value="InterPro"/>
</dbReference>
<dbReference type="PANTHER" id="PTHR31429">
    <property type="entry name" value="WRKY TRANSCRIPTION FACTOR 36-RELATED"/>
    <property type="match status" value="1"/>
</dbReference>
<dbReference type="Proteomes" id="UP000257109">
    <property type="component" value="Unassembled WGS sequence"/>
</dbReference>
<evidence type="ECO:0000256" key="6">
    <source>
        <dbReference type="SAM" id="MobiDB-lite"/>
    </source>
</evidence>
<dbReference type="SUPFAM" id="SSF118290">
    <property type="entry name" value="WRKY DNA-binding domain"/>
    <property type="match status" value="1"/>
</dbReference>
<dbReference type="Pfam" id="PF03106">
    <property type="entry name" value="WRKY"/>
    <property type="match status" value="1"/>
</dbReference>
<sequence>MEATTCNDNSNAAVSHSSPMMSFNGKRLFVDEMDFFAENKEKKKSAVDDQMVQQMEHHLDTNLDLFITSSPSNRSTREEGTSDARDNKRNKINGAIEEKGEKICTTRDVVELDSAKSRRDQHESQSDKAIPGWLSNEVTRLSSLKDVDQASETMSMIKKARVLVRARSESSTISDGCQWRKYGQKRAKGNPCPRAYYRCSMSNGCPVRKQVQRCAEDQSVLMTTYEGQHNHILPPTAKAMASTTSAAASMLLSGSMPSSDGFIHPNILESASLPFSQNLATLSTSAPFPTITLDLTQSATSNCSQLLQGAPQDNQHSLISALLPQRFMPAPNIFDQTKLSILHGFQGTETTSFVDSVNAATTAITADPKFSAALMAAITSIIGSSNPYNNGTSGDPALQ</sequence>
<dbReference type="SMART" id="SM00774">
    <property type="entry name" value="WRKY"/>
    <property type="match status" value="1"/>
</dbReference>
<dbReference type="PROSITE" id="PS50811">
    <property type="entry name" value="WRKY"/>
    <property type="match status" value="1"/>
</dbReference>
<evidence type="ECO:0000313" key="8">
    <source>
        <dbReference type="EMBL" id="RDY03540.1"/>
    </source>
</evidence>
<comment type="caution">
    <text evidence="8">The sequence shown here is derived from an EMBL/GenBank/DDBJ whole genome shotgun (WGS) entry which is preliminary data.</text>
</comment>
<keyword evidence="9" id="KW-1185">Reference proteome</keyword>